<protein>
    <submittedName>
        <fullName evidence="2">Uncharacterized protein</fullName>
    </submittedName>
</protein>
<organism evidence="2 3">
    <name type="scientific">Octopus vulgaris</name>
    <name type="common">Common octopus</name>
    <dbReference type="NCBI Taxonomy" id="6645"/>
    <lineage>
        <taxon>Eukaryota</taxon>
        <taxon>Metazoa</taxon>
        <taxon>Spiralia</taxon>
        <taxon>Lophotrochozoa</taxon>
        <taxon>Mollusca</taxon>
        <taxon>Cephalopoda</taxon>
        <taxon>Coleoidea</taxon>
        <taxon>Octopodiformes</taxon>
        <taxon>Octopoda</taxon>
        <taxon>Incirrata</taxon>
        <taxon>Octopodidae</taxon>
        <taxon>Octopus</taxon>
    </lineage>
</organism>
<sequence>MEDTAKVKEDFSKHPWVLKLMTDQKRRRRDLNQILEDVTLAQQIENIKSISKKHERISRQLESELEENKNLTMKTTKMEVDFERLRWALEESSARNESLKKELSFNKEQLDNETRKILAEAQRKISRYKTEFYRMQDEYERKRENLRKSNTECQNAKKKYEALLNASTYNQNELNNIEHEAAHLQMLLNDSNNLLASNGNDYIKESSMCQQNNEIEPRKLLTEINTEMETLIKQWKSEKCIKK</sequence>
<dbReference type="EMBL" id="OX597838">
    <property type="protein sequence ID" value="CAI9740626.1"/>
    <property type="molecule type" value="Genomic_DNA"/>
</dbReference>
<feature type="coiled-coil region" evidence="1">
    <location>
        <begin position="47"/>
        <end position="166"/>
    </location>
</feature>
<dbReference type="Proteomes" id="UP001162480">
    <property type="component" value="Chromosome 25"/>
</dbReference>
<proteinExistence type="predicted"/>
<dbReference type="AlphaFoldDB" id="A0AA36BU39"/>
<accession>A0AA36BU39</accession>
<keyword evidence="3" id="KW-1185">Reference proteome</keyword>
<evidence type="ECO:0000313" key="3">
    <source>
        <dbReference type="Proteomes" id="UP001162480"/>
    </source>
</evidence>
<keyword evidence="1" id="KW-0175">Coiled coil</keyword>
<name>A0AA36BU39_OCTVU</name>
<evidence type="ECO:0000313" key="2">
    <source>
        <dbReference type="EMBL" id="CAI9740626.1"/>
    </source>
</evidence>
<reference evidence="2" key="1">
    <citation type="submission" date="2023-08" db="EMBL/GenBank/DDBJ databases">
        <authorList>
            <person name="Alioto T."/>
            <person name="Alioto T."/>
            <person name="Gomez Garrido J."/>
        </authorList>
    </citation>
    <scope>NUCLEOTIDE SEQUENCE</scope>
</reference>
<evidence type="ECO:0000256" key="1">
    <source>
        <dbReference type="SAM" id="Coils"/>
    </source>
</evidence>
<gene>
    <name evidence="2" type="ORF">OCTVUL_1B000080</name>
</gene>